<name>A0A195FUG3_9HYME</name>
<sequence>PCSFKNEVIFIKNYEHFEMMNNKDRMILGGTQCVFPNTAQVEISHTNCMMYGNSA</sequence>
<dbReference type="AlphaFoldDB" id="A0A195FUG3"/>
<protein>
    <submittedName>
        <fullName evidence="1">Uncharacterized protein</fullName>
    </submittedName>
</protein>
<evidence type="ECO:0000313" key="1">
    <source>
        <dbReference type="EMBL" id="KYN44093.1"/>
    </source>
</evidence>
<proteinExistence type="predicted"/>
<feature type="non-terminal residue" evidence="1">
    <location>
        <position position="1"/>
    </location>
</feature>
<accession>A0A195FUG3</accession>
<reference evidence="1 2" key="1">
    <citation type="submission" date="2016-03" db="EMBL/GenBank/DDBJ databases">
        <title>Trachymyrmex septentrionalis WGS genome.</title>
        <authorList>
            <person name="Nygaard S."/>
            <person name="Hu H."/>
            <person name="Boomsma J."/>
            <person name="Zhang G."/>
        </authorList>
    </citation>
    <scope>NUCLEOTIDE SEQUENCE [LARGE SCALE GENOMIC DNA]</scope>
    <source>
        <strain evidence="1">Tsep2-gDNA-1</strain>
        <tissue evidence="1">Whole body</tissue>
    </source>
</reference>
<organism evidence="1 2">
    <name type="scientific">Trachymyrmex septentrionalis</name>
    <dbReference type="NCBI Taxonomy" id="34720"/>
    <lineage>
        <taxon>Eukaryota</taxon>
        <taxon>Metazoa</taxon>
        <taxon>Ecdysozoa</taxon>
        <taxon>Arthropoda</taxon>
        <taxon>Hexapoda</taxon>
        <taxon>Insecta</taxon>
        <taxon>Pterygota</taxon>
        <taxon>Neoptera</taxon>
        <taxon>Endopterygota</taxon>
        <taxon>Hymenoptera</taxon>
        <taxon>Apocrita</taxon>
        <taxon>Aculeata</taxon>
        <taxon>Formicoidea</taxon>
        <taxon>Formicidae</taxon>
        <taxon>Myrmicinae</taxon>
        <taxon>Trachymyrmex</taxon>
    </lineage>
</organism>
<evidence type="ECO:0000313" key="2">
    <source>
        <dbReference type="Proteomes" id="UP000078541"/>
    </source>
</evidence>
<gene>
    <name evidence="1" type="ORF">ALC56_01409</name>
</gene>
<dbReference type="Proteomes" id="UP000078541">
    <property type="component" value="Unassembled WGS sequence"/>
</dbReference>
<keyword evidence="2" id="KW-1185">Reference proteome</keyword>
<dbReference type="EMBL" id="KQ981261">
    <property type="protein sequence ID" value="KYN44093.1"/>
    <property type="molecule type" value="Genomic_DNA"/>
</dbReference>